<dbReference type="AlphaFoldDB" id="A0AB34GP15"/>
<dbReference type="EMBL" id="JAIQCJ010002160">
    <property type="protein sequence ID" value="KAJ8780470.1"/>
    <property type="molecule type" value="Genomic_DNA"/>
</dbReference>
<protein>
    <submittedName>
        <fullName evidence="1">Uncharacterized protein</fullName>
    </submittedName>
</protein>
<keyword evidence="2" id="KW-1185">Reference proteome</keyword>
<reference evidence="1 2" key="1">
    <citation type="submission" date="2022-11" db="EMBL/GenBank/DDBJ databases">
        <title>Whole genome sequence of Eschrichtius robustus ER-17-0199.</title>
        <authorList>
            <person name="Bruniche-Olsen A."/>
            <person name="Black A.N."/>
            <person name="Fields C.J."/>
            <person name="Walden K."/>
            <person name="Dewoody J.A."/>
        </authorList>
    </citation>
    <scope>NUCLEOTIDE SEQUENCE [LARGE SCALE GENOMIC DNA]</scope>
    <source>
        <strain evidence="1">ER-17-0199</strain>
        <tissue evidence="1">Blubber</tissue>
    </source>
</reference>
<accession>A0AB34GP15</accession>
<proteinExistence type="predicted"/>
<gene>
    <name evidence="1" type="ORF">J1605_011734</name>
</gene>
<organism evidence="1 2">
    <name type="scientific">Eschrichtius robustus</name>
    <name type="common">California gray whale</name>
    <name type="synonym">Eschrichtius gibbosus</name>
    <dbReference type="NCBI Taxonomy" id="9764"/>
    <lineage>
        <taxon>Eukaryota</taxon>
        <taxon>Metazoa</taxon>
        <taxon>Chordata</taxon>
        <taxon>Craniata</taxon>
        <taxon>Vertebrata</taxon>
        <taxon>Euteleostomi</taxon>
        <taxon>Mammalia</taxon>
        <taxon>Eutheria</taxon>
        <taxon>Laurasiatheria</taxon>
        <taxon>Artiodactyla</taxon>
        <taxon>Whippomorpha</taxon>
        <taxon>Cetacea</taxon>
        <taxon>Mysticeti</taxon>
        <taxon>Eschrichtiidae</taxon>
        <taxon>Eschrichtius</taxon>
    </lineage>
</organism>
<sequence>MRKSDRSGSPAFSMVVEAKSLRPPQYAQARFQLFTPLAAILAGRAGAGRGLLPAPPPPRGQGLTPHPGLLRRLQPLTPVSFRCQVQLCSEWRKCAEEPGYAWLRGTQLSSLASGLLKKAAAEETP</sequence>
<evidence type="ECO:0000313" key="2">
    <source>
        <dbReference type="Proteomes" id="UP001159641"/>
    </source>
</evidence>
<comment type="caution">
    <text evidence="1">The sequence shown here is derived from an EMBL/GenBank/DDBJ whole genome shotgun (WGS) entry which is preliminary data.</text>
</comment>
<name>A0AB34GP15_ESCRO</name>
<evidence type="ECO:0000313" key="1">
    <source>
        <dbReference type="EMBL" id="KAJ8780470.1"/>
    </source>
</evidence>
<dbReference type="Proteomes" id="UP001159641">
    <property type="component" value="Unassembled WGS sequence"/>
</dbReference>